<evidence type="ECO:0000313" key="2">
    <source>
        <dbReference type="EMBL" id="CAB3758165.1"/>
    </source>
</evidence>
<name>A0A6J5DZ37_9BURK</name>
<accession>A0A6J5DZ37</accession>
<organism evidence="2 3">
    <name type="scientific">Paraburkholderia solisilvae</name>
    <dbReference type="NCBI Taxonomy" id="624376"/>
    <lineage>
        <taxon>Bacteria</taxon>
        <taxon>Pseudomonadati</taxon>
        <taxon>Pseudomonadota</taxon>
        <taxon>Betaproteobacteria</taxon>
        <taxon>Burkholderiales</taxon>
        <taxon>Burkholderiaceae</taxon>
        <taxon>Paraburkholderia</taxon>
    </lineage>
</organism>
<dbReference type="AlphaFoldDB" id="A0A6J5DZ37"/>
<protein>
    <submittedName>
        <fullName evidence="2">Uncharacterized protein</fullName>
    </submittedName>
</protein>
<keyword evidence="1" id="KW-0812">Transmembrane</keyword>
<gene>
    <name evidence="2" type="ORF">LMG29739_02861</name>
</gene>
<sequence length="117" mass="12972">MDIFGLRIDGNWVDQCSFVIAGAWAVARYVKRHQLPQVKRHSASRARHRAGSSTTMPPHFFSKATTADIFNGVCIFPLCILTTSVFSDWLLDALLLANRLMLSVAGVAALFCVLEDF</sequence>
<keyword evidence="1" id="KW-0472">Membrane</keyword>
<evidence type="ECO:0000256" key="1">
    <source>
        <dbReference type="SAM" id="Phobius"/>
    </source>
</evidence>
<dbReference type="Proteomes" id="UP000494329">
    <property type="component" value="Unassembled WGS sequence"/>
</dbReference>
<proteinExistence type="predicted"/>
<feature type="transmembrane region" description="Helical" evidence="1">
    <location>
        <begin position="93"/>
        <end position="114"/>
    </location>
</feature>
<dbReference type="EMBL" id="CADIKF010000020">
    <property type="protein sequence ID" value="CAB3758165.1"/>
    <property type="molecule type" value="Genomic_DNA"/>
</dbReference>
<keyword evidence="3" id="KW-1185">Reference proteome</keyword>
<keyword evidence="1" id="KW-1133">Transmembrane helix</keyword>
<reference evidence="2 3" key="1">
    <citation type="submission" date="2020-04" db="EMBL/GenBank/DDBJ databases">
        <authorList>
            <person name="De Canck E."/>
        </authorList>
    </citation>
    <scope>NUCLEOTIDE SEQUENCE [LARGE SCALE GENOMIC DNA]</scope>
    <source>
        <strain evidence="2 3">LMG 29739</strain>
    </source>
</reference>
<feature type="transmembrane region" description="Helical" evidence="1">
    <location>
        <begin position="69"/>
        <end position="87"/>
    </location>
</feature>
<evidence type="ECO:0000313" key="3">
    <source>
        <dbReference type="Proteomes" id="UP000494329"/>
    </source>
</evidence>